<dbReference type="GO" id="GO:0046556">
    <property type="term" value="F:alpha-L-arabinofuranosidase activity"/>
    <property type="evidence" value="ECO:0007669"/>
    <property type="project" value="InterPro"/>
</dbReference>
<feature type="domain" description="Alpha-L-arabinofuranosidase B arabinose-binding" evidence="1">
    <location>
        <begin position="80"/>
        <end position="151"/>
    </location>
</feature>
<dbReference type="Proteomes" id="UP000094008">
    <property type="component" value="Unassembled WGS sequence"/>
</dbReference>
<sequence length="156" mass="17470">MPLLSLYSNNLPDFYIVERSGLADIAKIETDTDRGDATFEWTGPHLRIGETGQLRRAAAPLGFVLQIATFDDYRIHGKYFDGIIDPDVAAEVREDSTFVLEKGVIDPNQFSFRSVKFPDLYIRHQNFQLFATPVNTPAELQAATFRPAAPLQPANP</sequence>
<proteinExistence type="predicted"/>
<comment type="caution">
    <text evidence="2">The sequence shown here is derived from an EMBL/GenBank/DDBJ whole genome shotgun (WGS) entry which is preliminary data.</text>
</comment>
<dbReference type="InterPro" id="IPR036195">
    <property type="entry name" value="AbfB_ABD_sf"/>
</dbReference>
<dbReference type="EMBL" id="LZSY01000054">
    <property type="protein sequence ID" value="OBB94304.1"/>
    <property type="molecule type" value="Genomic_DNA"/>
</dbReference>
<dbReference type="AlphaFoldDB" id="A0A1A0WBB7"/>
<name>A0A1A0WBB7_MYCPR</name>
<dbReference type="GO" id="GO:0046373">
    <property type="term" value="P:L-arabinose metabolic process"/>
    <property type="evidence" value="ECO:0007669"/>
    <property type="project" value="InterPro"/>
</dbReference>
<dbReference type="Pfam" id="PF05270">
    <property type="entry name" value="AbfB"/>
    <property type="match status" value="1"/>
</dbReference>
<protein>
    <recommendedName>
        <fullName evidence="1">Alpha-L-arabinofuranosidase B arabinose-binding domain-containing protein</fullName>
    </recommendedName>
</protein>
<dbReference type="InterPro" id="IPR007934">
    <property type="entry name" value="AbfB_ABD"/>
</dbReference>
<dbReference type="RefSeq" id="WP_064880414.1">
    <property type="nucleotide sequence ID" value="NZ_LZIB01000007.1"/>
</dbReference>
<dbReference type="SUPFAM" id="SSF110221">
    <property type="entry name" value="AbfB domain"/>
    <property type="match status" value="1"/>
</dbReference>
<dbReference type="Gene3D" id="2.80.10.50">
    <property type="match status" value="1"/>
</dbReference>
<dbReference type="OrthoDB" id="3298420at2"/>
<reference evidence="3" key="1">
    <citation type="submission" date="2016-06" db="EMBL/GenBank/DDBJ databases">
        <authorList>
            <person name="Sutton G."/>
            <person name="Brinkac L."/>
            <person name="Sanka R."/>
            <person name="Adams M."/>
            <person name="Lau E."/>
            <person name="Mehaffy C."/>
            <person name="Tameris M."/>
            <person name="Hatherill M."/>
            <person name="Hanekom W."/>
            <person name="Mahomed H."/>
            <person name="Mcshane H."/>
        </authorList>
    </citation>
    <scope>NUCLEOTIDE SEQUENCE [LARGE SCALE GENOMIC DNA]</scope>
    <source>
        <strain evidence="3">852002-10433_SCH5171157</strain>
    </source>
</reference>
<organism evidence="2 3">
    <name type="scientific">Mycolicibacterium peregrinum</name>
    <name type="common">Mycobacterium peregrinum</name>
    <dbReference type="NCBI Taxonomy" id="43304"/>
    <lineage>
        <taxon>Bacteria</taxon>
        <taxon>Bacillati</taxon>
        <taxon>Actinomycetota</taxon>
        <taxon>Actinomycetes</taxon>
        <taxon>Mycobacteriales</taxon>
        <taxon>Mycobacteriaceae</taxon>
        <taxon>Mycolicibacterium</taxon>
    </lineage>
</organism>
<evidence type="ECO:0000259" key="1">
    <source>
        <dbReference type="Pfam" id="PF05270"/>
    </source>
</evidence>
<gene>
    <name evidence="2" type="ORF">A5779_20000</name>
</gene>
<accession>A0A1A0WBB7</accession>
<evidence type="ECO:0000313" key="2">
    <source>
        <dbReference type="EMBL" id="OBB94304.1"/>
    </source>
</evidence>
<evidence type="ECO:0000313" key="3">
    <source>
        <dbReference type="Proteomes" id="UP000094008"/>
    </source>
</evidence>